<feature type="compositionally biased region" description="Polar residues" evidence="1">
    <location>
        <begin position="550"/>
        <end position="562"/>
    </location>
</feature>
<dbReference type="EMBL" id="ML738595">
    <property type="protein sequence ID" value="KAE8166291.1"/>
    <property type="molecule type" value="Genomic_DNA"/>
</dbReference>
<feature type="region of interest" description="Disordered" evidence="1">
    <location>
        <begin position="450"/>
        <end position="792"/>
    </location>
</feature>
<organism evidence="2 3">
    <name type="scientific">Aspergillus tamarii</name>
    <dbReference type="NCBI Taxonomy" id="41984"/>
    <lineage>
        <taxon>Eukaryota</taxon>
        <taxon>Fungi</taxon>
        <taxon>Dikarya</taxon>
        <taxon>Ascomycota</taxon>
        <taxon>Pezizomycotina</taxon>
        <taxon>Eurotiomycetes</taxon>
        <taxon>Eurotiomycetidae</taxon>
        <taxon>Eurotiales</taxon>
        <taxon>Aspergillaceae</taxon>
        <taxon>Aspergillus</taxon>
        <taxon>Aspergillus subgen. Circumdati</taxon>
    </lineage>
</organism>
<evidence type="ECO:0000256" key="1">
    <source>
        <dbReference type="SAM" id="MobiDB-lite"/>
    </source>
</evidence>
<feature type="compositionally biased region" description="Polar residues" evidence="1">
    <location>
        <begin position="345"/>
        <end position="371"/>
    </location>
</feature>
<evidence type="ECO:0000313" key="2">
    <source>
        <dbReference type="EMBL" id="KAE8166291.1"/>
    </source>
</evidence>
<keyword evidence="3" id="KW-1185">Reference proteome</keyword>
<feature type="compositionally biased region" description="Basic and acidic residues" evidence="1">
    <location>
        <begin position="416"/>
        <end position="429"/>
    </location>
</feature>
<sequence>MKDVGDSQVNRLSLDIKRKQVPSVSARRPAEGAVADTGYHTDPEPSSVHRHRSGLTQDLDKEVVVAAALGFSDADSRSGSQEHWELPGDSASSAHRLAPVQPGRDCPPRKPLSRKNESPPMTPIQVAINDAPLLIPEYKSDQRDIGDKILAWTEQANNIDDNPMDQQNNVQPQSACDEPSSECEPTTTRAPSSMGKRFYSSVMETKTSDLQRREGDIKDDNNNKKKNNNKATTLLLDPSQHRRGSSVPVRLQPVPSVSSLGTLEADRDPQRPLRRVLGQANSSRVSFLSDGGDGQHQSLGGILRPDHRGRRPKSPWPGDEAEHASRRLSGVFRPLLPGSRPRDASQFTDHARSNPSALPASKQASAQTALSTMDKLKVVGNKIRRPSRGSESHGGGVKTGQPHRKALDKISGFFNRRAEHTRPKSRAAETHVPPVVQIQRQAHSLDRLYPVSSQRTSSSDHSHLPSAEFDRPRSNIENHSFQGQPPPAEGYFAPESFSRLNDPQEPGTPLTQQITVEDVDSNTITSNRIPSPTDYFRHRHSGSGSGNGRLTPQSPLFRPSTNPQTPPYQQPPIASPGLTSPLRASPVASPVVPAPQSPPSRGRSEERTYAQDLNIRSRSPKTFAPRPEERHIPSTDTSDPAYHLGIFRQNPRTSRIGDQERPWKLTIPGESDEDRPPDTALAWRQQTTKGVLQCGNGRLPTYEEDVKDPPQENLSDEKPPLSDTPATRPSMPPLSQSTGNIHPTRGEGRVLNNDAPVELPVQADDDSSEEILMSSTAYPGQEWKPVGFSGWE</sequence>
<evidence type="ECO:0000313" key="3">
    <source>
        <dbReference type="Proteomes" id="UP000326950"/>
    </source>
</evidence>
<name>A0A5N6V8S1_ASPTM</name>
<dbReference type="AlphaFoldDB" id="A0A5N6V8S1"/>
<feature type="compositionally biased region" description="Low complexity" evidence="1">
    <location>
        <begin position="580"/>
        <end position="591"/>
    </location>
</feature>
<feature type="compositionally biased region" description="Basic and acidic residues" evidence="1">
    <location>
        <begin position="458"/>
        <end position="476"/>
    </location>
</feature>
<feature type="compositionally biased region" description="Pro residues" evidence="1">
    <location>
        <begin position="564"/>
        <end position="574"/>
    </location>
</feature>
<feature type="compositionally biased region" description="Basic and acidic residues" evidence="1">
    <location>
        <begin position="707"/>
        <end position="720"/>
    </location>
</feature>
<feature type="compositionally biased region" description="Basic and acidic residues" evidence="1">
    <location>
        <begin position="74"/>
        <end position="86"/>
    </location>
</feature>
<feature type="region of interest" description="Disordered" evidence="1">
    <location>
        <begin position="72"/>
        <end position="128"/>
    </location>
</feature>
<feature type="compositionally biased region" description="Polar residues" evidence="1">
    <location>
        <begin position="154"/>
        <end position="174"/>
    </location>
</feature>
<feature type="compositionally biased region" description="Polar residues" evidence="1">
    <location>
        <begin position="509"/>
        <end position="530"/>
    </location>
</feature>
<gene>
    <name evidence="2" type="ORF">BDV40DRAFT_18253</name>
</gene>
<feature type="region of interest" description="Disordered" evidence="1">
    <location>
        <begin position="154"/>
        <end position="436"/>
    </location>
</feature>
<feature type="region of interest" description="Disordered" evidence="1">
    <location>
        <begin position="1"/>
        <end position="56"/>
    </location>
</feature>
<accession>A0A5N6V8S1</accession>
<proteinExistence type="predicted"/>
<protein>
    <submittedName>
        <fullName evidence="2">Uncharacterized protein</fullName>
    </submittedName>
</protein>
<feature type="compositionally biased region" description="Basic and acidic residues" evidence="1">
    <location>
        <begin position="206"/>
        <end position="223"/>
    </location>
</feature>
<reference evidence="2 3" key="1">
    <citation type="submission" date="2019-04" db="EMBL/GenBank/DDBJ databases">
        <title>Friends and foes A comparative genomics study of 23 Aspergillus species from section Flavi.</title>
        <authorList>
            <consortium name="DOE Joint Genome Institute"/>
            <person name="Kjaerbolling I."/>
            <person name="Vesth T."/>
            <person name="Frisvad J.C."/>
            <person name="Nybo J.L."/>
            <person name="Theobald S."/>
            <person name="Kildgaard S."/>
            <person name="Isbrandt T."/>
            <person name="Kuo A."/>
            <person name="Sato A."/>
            <person name="Lyhne E.K."/>
            <person name="Kogle M.E."/>
            <person name="Wiebenga A."/>
            <person name="Kun R.S."/>
            <person name="Lubbers R.J."/>
            <person name="Makela M.R."/>
            <person name="Barry K."/>
            <person name="Chovatia M."/>
            <person name="Clum A."/>
            <person name="Daum C."/>
            <person name="Haridas S."/>
            <person name="He G."/>
            <person name="LaButti K."/>
            <person name="Lipzen A."/>
            <person name="Mondo S."/>
            <person name="Riley R."/>
            <person name="Salamov A."/>
            <person name="Simmons B.A."/>
            <person name="Magnuson J.K."/>
            <person name="Henrissat B."/>
            <person name="Mortensen U.H."/>
            <person name="Larsen T.O."/>
            <person name="Devries R.P."/>
            <person name="Grigoriev I.V."/>
            <person name="Machida M."/>
            <person name="Baker S.E."/>
            <person name="Andersen M.R."/>
        </authorList>
    </citation>
    <scope>NUCLEOTIDE SEQUENCE [LARGE SCALE GENOMIC DNA]</scope>
    <source>
        <strain evidence="2 3">CBS 117626</strain>
    </source>
</reference>
<dbReference type="OrthoDB" id="5151921at2759"/>
<dbReference type="Proteomes" id="UP000326950">
    <property type="component" value="Unassembled WGS sequence"/>
</dbReference>